<protein>
    <recommendedName>
        <fullName evidence="4">Transmembrane protein</fullName>
    </recommendedName>
</protein>
<dbReference type="EMBL" id="ML119764">
    <property type="protein sequence ID" value="RPA75427.1"/>
    <property type="molecule type" value="Genomic_DNA"/>
</dbReference>
<keyword evidence="3" id="KW-1185">Reference proteome</keyword>
<organism evidence="2 3">
    <name type="scientific">Ascobolus immersus RN42</name>
    <dbReference type="NCBI Taxonomy" id="1160509"/>
    <lineage>
        <taxon>Eukaryota</taxon>
        <taxon>Fungi</taxon>
        <taxon>Dikarya</taxon>
        <taxon>Ascomycota</taxon>
        <taxon>Pezizomycotina</taxon>
        <taxon>Pezizomycetes</taxon>
        <taxon>Pezizales</taxon>
        <taxon>Ascobolaceae</taxon>
        <taxon>Ascobolus</taxon>
    </lineage>
</organism>
<feature type="transmembrane region" description="Helical" evidence="1">
    <location>
        <begin position="63"/>
        <end position="84"/>
    </location>
</feature>
<evidence type="ECO:0008006" key="4">
    <source>
        <dbReference type="Google" id="ProtNLM"/>
    </source>
</evidence>
<gene>
    <name evidence="2" type="ORF">BJ508DRAFT_21572</name>
</gene>
<evidence type="ECO:0000313" key="3">
    <source>
        <dbReference type="Proteomes" id="UP000275078"/>
    </source>
</evidence>
<dbReference type="Proteomes" id="UP000275078">
    <property type="component" value="Unassembled WGS sequence"/>
</dbReference>
<dbReference type="AlphaFoldDB" id="A0A3N4HQ36"/>
<accession>A0A3N4HQ36</accession>
<name>A0A3N4HQ36_ASCIM</name>
<reference evidence="2 3" key="1">
    <citation type="journal article" date="2018" name="Nat. Ecol. Evol.">
        <title>Pezizomycetes genomes reveal the molecular basis of ectomycorrhizal truffle lifestyle.</title>
        <authorList>
            <person name="Murat C."/>
            <person name="Payen T."/>
            <person name="Noel B."/>
            <person name="Kuo A."/>
            <person name="Morin E."/>
            <person name="Chen J."/>
            <person name="Kohler A."/>
            <person name="Krizsan K."/>
            <person name="Balestrini R."/>
            <person name="Da Silva C."/>
            <person name="Montanini B."/>
            <person name="Hainaut M."/>
            <person name="Levati E."/>
            <person name="Barry K.W."/>
            <person name="Belfiori B."/>
            <person name="Cichocki N."/>
            <person name="Clum A."/>
            <person name="Dockter R.B."/>
            <person name="Fauchery L."/>
            <person name="Guy J."/>
            <person name="Iotti M."/>
            <person name="Le Tacon F."/>
            <person name="Lindquist E.A."/>
            <person name="Lipzen A."/>
            <person name="Malagnac F."/>
            <person name="Mello A."/>
            <person name="Molinier V."/>
            <person name="Miyauchi S."/>
            <person name="Poulain J."/>
            <person name="Riccioni C."/>
            <person name="Rubini A."/>
            <person name="Sitrit Y."/>
            <person name="Splivallo R."/>
            <person name="Traeger S."/>
            <person name="Wang M."/>
            <person name="Zifcakova L."/>
            <person name="Wipf D."/>
            <person name="Zambonelli A."/>
            <person name="Paolocci F."/>
            <person name="Nowrousian M."/>
            <person name="Ottonello S."/>
            <person name="Baldrian P."/>
            <person name="Spatafora J.W."/>
            <person name="Henrissat B."/>
            <person name="Nagy L.G."/>
            <person name="Aury J.M."/>
            <person name="Wincker P."/>
            <person name="Grigoriev I.V."/>
            <person name="Bonfante P."/>
            <person name="Martin F.M."/>
        </authorList>
    </citation>
    <scope>NUCLEOTIDE SEQUENCE [LARGE SCALE GENOMIC DNA]</scope>
    <source>
        <strain evidence="2 3">RN42</strain>
    </source>
</reference>
<proteinExistence type="predicted"/>
<evidence type="ECO:0000313" key="2">
    <source>
        <dbReference type="EMBL" id="RPA75427.1"/>
    </source>
</evidence>
<keyword evidence="1" id="KW-0472">Membrane</keyword>
<keyword evidence="1" id="KW-1133">Transmembrane helix</keyword>
<evidence type="ECO:0000256" key="1">
    <source>
        <dbReference type="SAM" id="Phobius"/>
    </source>
</evidence>
<sequence>MLVDWCWCQLIRSASSVVFFMVGGSFCPSPFPFFALIFPVRCSSVLSLLGLSTRSPTFSPSVVYSSLCVSLACFLPFFVCWYFYCPVVFR</sequence>
<keyword evidence="1" id="KW-0812">Transmembrane</keyword>